<gene>
    <name evidence="1" type="ORF">ACFO0B_16750</name>
</gene>
<dbReference type="PANTHER" id="PTHR43845:SF1">
    <property type="entry name" value="BLR5969 PROTEIN"/>
    <property type="match status" value="1"/>
</dbReference>
<dbReference type="RefSeq" id="WP_378613393.1">
    <property type="nucleotide sequence ID" value="NZ_JBHSAX010000014.1"/>
</dbReference>
<proteinExistence type="predicted"/>
<comment type="caution">
    <text evidence="1">The sequence shown here is derived from an EMBL/GenBank/DDBJ whole genome shotgun (WGS) entry which is preliminary data.</text>
</comment>
<keyword evidence="2" id="KW-1185">Reference proteome</keyword>
<dbReference type="PANTHER" id="PTHR43845">
    <property type="entry name" value="BLR5969 PROTEIN"/>
    <property type="match status" value="1"/>
</dbReference>
<reference evidence="2" key="1">
    <citation type="journal article" date="2019" name="Int. J. Syst. Evol. Microbiol.">
        <title>The Global Catalogue of Microorganisms (GCM) 10K type strain sequencing project: providing services to taxonomists for standard genome sequencing and annotation.</title>
        <authorList>
            <consortium name="The Broad Institute Genomics Platform"/>
            <consortium name="The Broad Institute Genome Sequencing Center for Infectious Disease"/>
            <person name="Wu L."/>
            <person name="Ma J."/>
        </authorList>
    </citation>
    <scope>NUCLEOTIDE SEQUENCE [LARGE SCALE GENOMIC DNA]</scope>
    <source>
        <strain evidence="2">CGMCC 4.7330</strain>
    </source>
</reference>
<dbReference type="EMBL" id="JBHSAX010000014">
    <property type="protein sequence ID" value="MFC3963643.1"/>
    <property type="molecule type" value="Genomic_DNA"/>
</dbReference>
<dbReference type="SUPFAM" id="SSF56801">
    <property type="entry name" value="Acetyl-CoA synthetase-like"/>
    <property type="match status" value="1"/>
</dbReference>
<keyword evidence="1" id="KW-0436">Ligase</keyword>
<name>A0ABV8DU33_9NOCA</name>
<evidence type="ECO:0000313" key="1">
    <source>
        <dbReference type="EMBL" id="MFC3963643.1"/>
    </source>
</evidence>
<protein>
    <submittedName>
        <fullName evidence="1">Phenylacetate--CoA ligase family protein</fullName>
    </submittedName>
</protein>
<dbReference type="InterPro" id="IPR042099">
    <property type="entry name" value="ANL_N_sf"/>
</dbReference>
<evidence type="ECO:0000313" key="2">
    <source>
        <dbReference type="Proteomes" id="UP001595696"/>
    </source>
</evidence>
<dbReference type="GO" id="GO:0016874">
    <property type="term" value="F:ligase activity"/>
    <property type="evidence" value="ECO:0007669"/>
    <property type="project" value="UniProtKB-KW"/>
</dbReference>
<accession>A0ABV8DU33</accession>
<dbReference type="Proteomes" id="UP001595696">
    <property type="component" value="Unassembled WGS sequence"/>
</dbReference>
<sequence length="473" mass="51692">MLPNPLSDTSGLPGALRVFRDAAEHVPAYRDFLRVHGIAPGDIRTAADFAALPPLTKQNYIAAYPAHQLLPHGRITGAETWSASSGSSGEPTYWARGPVALRQSIELHRRILRGLGADRRPTLVVIGFAMGSWIGGTYTYQAITALHRRGFPISAITPGVDVAAVRAALRSLGPQYGRVVLAGYPPFLRDVLDEPGVADGLDLRVLMAGENIGEPWRDHLLELAGKPGRPEVSTLIYGTADLGMIGHETVSTIAVRRRAEQLPSLRRRLFGTAGVLPTFVEYDPGYRYVEPDPSGALLFTAHNAIPLVRYRINDEGAVFGQPELRAALREAGCPPALRATTRSARYLVLNGRTDVAATFYSVKITPEAIRAALADAGLVRTLTGKYLLDSVADERFRPELVLRVQLRPGVRPDPALAALVGKTTVATLCRVSSEYRELHRVSGERAEPTVLLDDFDSPRYRYRIKHRPMRQVA</sequence>
<dbReference type="Gene3D" id="3.40.50.12780">
    <property type="entry name" value="N-terminal domain of ligase-like"/>
    <property type="match status" value="1"/>
</dbReference>
<organism evidence="1 2">
    <name type="scientific">Nocardia jiangsuensis</name>
    <dbReference type="NCBI Taxonomy" id="1691563"/>
    <lineage>
        <taxon>Bacteria</taxon>
        <taxon>Bacillati</taxon>
        <taxon>Actinomycetota</taxon>
        <taxon>Actinomycetes</taxon>
        <taxon>Mycobacteriales</taxon>
        <taxon>Nocardiaceae</taxon>
        <taxon>Nocardia</taxon>
    </lineage>
</organism>